<name>D2BRI7_DICZ5</name>
<dbReference type="GO" id="GO:0016491">
    <property type="term" value="F:oxidoreductase activity"/>
    <property type="evidence" value="ECO:0007669"/>
    <property type="project" value="UniProtKB-KW"/>
</dbReference>
<protein>
    <submittedName>
        <fullName evidence="5">Short-chain dehydrogenase/reductase SDR</fullName>
    </submittedName>
</protein>
<dbReference type="SUPFAM" id="SSF51735">
    <property type="entry name" value="NAD(P)-binding Rossmann-fold domains"/>
    <property type="match status" value="1"/>
</dbReference>
<dbReference type="RefSeq" id="WP_012883242.1">
    <property type="nucleotide sequence ID" value="NC_013592.1"/>
</dbReference>
<dbReference type="InterPro" id="IPR057326">
    <property type="entry name" value="KR_dom"/>
</dbReference>
<dbReference type="InterPro" id="IPR036291">
    <property type="entry name" value="NAD(P)-bd_dom_sf"/>
</dbReference>
<dbReference type="PANTHER" id="PTHR44196">
    <property type="entry name" value="DEHYDROGENASE/REDUCTASE SDR FAMILY MEMBER 7B"/>
    <property type="match status" value="1"/>
</dbReference>
<evidence type="ECO:0000256" key="2">
    <source>
        <dbReference type="ARBA" id="ARBA00023002"/>
    </source>
</evidence>
<dbReference type="AlphaFoldDB" id="D2BRI7"/>
<dbReference type="SMART" id="SM00822">
    <property type="entry name" value="PKS_KR"/>
    <property type="match status" value="1"/>
</dbReference>
<accession>D2BRI7</accession>
<evidence type="ECO:0000256" key="3">
    <source>
        <dbReference type="RuleBase" id="RU000363"/>
    </source>
</evidence>
<evidence type="ECO:0000256" key="1">
    <source>
        <dbReference type="ARBA" id="ARBA00006484"/>
    </source>
</evidence>
<evidence type="ECO:0000313" key="5">
    <source>
        <dbReference type="EMBL" id="ACZ75391.1"/>
    </source>
</evidence>
<dbReference type="Gene3D" id="3.40.50.720">
    <property type="entry name" value="NAD(P)-binding Rossmann-like Domain"/>
    <property type="match status" value="1"/>
</dbReference>
<keyword evidence="2" id="KW-0560">Oxidoreductase</keyword>
<dbReference type="Pfam" id="PF00106">
    <property type="entry name" value="adh_short"/>
    <property type="match status" value="1"/>
</dbReference>
<dbReference type="PROSITE" id="PS00061">
    <property type="entry name" value="ADH_SHORT"/>
    <property type="match status" value="1"/>
</dbReference>
<dbReference type="KEGG" id="ddc:Dd586_0496"/>
<dbReference type="eggNOG" id="COG3967">
    <property type="taxonomic scope" value="Bacteria"/>
</dbReference>
<dbReference type="GO" id="GO:0016020">
    <property type="term" value="C:membrane"/>
    <property type="evidence" value="ECO:0007669"/>
    <property type="project" value="TreeGrafter"/>
</dbReference>
<dbReference type="PRINTS" id="PR00081">
    <property type="entry name" value="GDHRDH"/>
</dbReference>
<dbReference type="PRINTS" id="PR00080">
    <property type="entry name" value="SDRFAMILY"/>
</dbReference>
<dbReference type="HOGENOM" id="CLU_010194_2_6_6"/>
<dbReference type="EMBL" id="CP001836">
    <property type="protein sequence ID" value="ACZ75391.1"/>
    <property type="molecule type" value="Genomic_DNA"/>
</dbReference>
<comment type="similarity">
    <text evidence="1 3">Belongs to the short-chain dehydrogenases/reductases (SDR) family.</text>
</comment>
<keyword evidence="6" id="KW-1185">Reference proteome</keyword>
<dbReference type="InterPro" id="IPR002347">
    <property type="entry name" value="SDR_fam"/>
</dbReference>
<dbReference type="STRING" id="590409.Dd586_0496"/>
<dbReference type="OrthoDB" id="9810734at2"/>
<dbReference type="Proteomes" id="UP000001446">
    <property type="component" value="Chromosome"/>
</dbReference>
<evidence type="ECO:0000259" key="4">
    <source>
        <dbReference type="SMART" id="SM00822"/>
    </source>
</evidence>
<sequence>MNMTGNTILITGGGSGIGLGLAAAFHQRGNQVIIAGRHATTLQQAAVSFPGMAWQVLDQRDPNAISAFVAQLLQDHPTLNVVINNAGIQRREDLTAVDPHLITDTVSTNLLGPLWLTGALVPHLLRQPQAAVLNVTSELAFLPQAITPTYCATKAALHAYTEALRCQLRQTSVQVIEIIPPWVQTGLQGEQGYDPRAMPLPDFIDETLALLSQQPQANEIVVDRARALRFAEREGAYAERFRAFNGGVEKTVDAENRLARKTDV</sequence>
<dbReference type="InterPro" id="IPR020904">
    <property type="entry name" value="Sc_DH/Rdtase_CS"/>
</dbReference>
<gene>
    <name evidence="5" type="ordered locus">Dd586_0496</name>
</gene>
<feature type="domain" description="Ketoreductase" evidence="4">
    <location>
        <begin position="6"/>
        <end position="185"/>
    </location>
</feature>
<reference evidence="5" key="1">
    <citation type="submission" date="2009-12" db="EMBL/GenBank/DDBJ databases">
        <title>Complete sequence of Dickeya dadantii Ech586.</title>
        <authorList>
            <consortium name="US DOE Joint Genome Institute"/>
            <person name="Lucas S."/>
            <person name="Copeland A."/>
            <person name="Lapidus A."/>
            <person name="Glavina del Rio T."/>
            <person name="Tice H."/>
            <person name="Bruce D."/>
            <person name="Goodwin L."/>
            <person name="Pitluck S."/>
            <person name="Munk A.C."/>
            <person name="Brettin T."/>
            <person name="Detter J.C."/>
            <person name="Han C."/>
            <person name="Tapia R."/>
            <person name="Larimer F."/>
            <person name="Land M."/>
            <person name="Hauser L."/>
            <person name="Kyrpides N."/>
            <person name="Mikhailova N."/>
            <person name="Balakrishnan V."/>
            <person name="Glasner J."/>
            <person name="Perna N.T."/>
        </authorList>
    </citation>
    <scope>NUCLEOTIDE SEQUENCE [LARGE SCALE GENOMIC DNA]</scope>
    <source>
        <strain evidence="5">Ech586</strain>
    </source>
</reference>
<organism evidence="5 6">
    <name type="scientific">Dickeya zeae (strain Ech586)</name>
    <name type="common">Dickeya dadantii (strain Ech586)</name>
    <dbReference type="NCBI Taxonomy" id="590409"/>
    <lineage>
        <taxon>Bacteria</taxon>
        <taxon>Pseudomonadati</taxon>
        <taxon>Pseudomonadota</taxon>
        <taxon>Gammaproteobacteria</taxon>
        <taxon>Enterobacterales</taxon>
        <taxon>Pectobacteriaceae</taxon>
        <taxon>Dickeya</taxon>
        <taxon>Dickeya parazeae</taxon>
    </lineage>
</organism>
<evidence type="ECO:0000313" key="6">
    <source>
        <dbReference type="Proteomes" id="UP000001446"/>
    </source>
</evidence>
<proteinExistence type="inferred from homology"/>
<dbReference type="PANTHER" id="PTHR44196:SF1">
    <property type="entry name" value="DEHYDROGENASE_REDUCTASE SDR FAMILY MEMBER 7B"/>
    <property type="match status" value="1"/>
</dbReference>